<dbReference type="Proteomes" id="UP000014977">
    <property type="component" value="Unassembled WGS sequence"/>
</dbReference>
<dbReference type="OrthoDB" id="5422295at2"/>
<reference evidence="1 2" key="1">
    <citation type="journal article" date="2013" name="Genome Announc.">
        <title>Draft genome sequences for three mercury-methylating, sulfate-reducing bacteria.</title>
        <authorList>
            <person name="Brown S.D."/>
            <person name="Hurt R.A.Jr."/>
            <person name="Gilmour C.C."/>
            <person name="Elias D.A."/>
        </authorList>
    </citation>
    <scope>NUCLEOTIDE SEQUENCE [LARGE SCALE GENOMIC DNA]</scope>
    <source>
        <strain evidence="1 2">DSM 2059</strain>
    </source>
</reference>
<gene>
    <name evidence="1" type="ORF">dsmv_0413</name>
</gene>
<dbReference type="STRING" id="897.B2D07_05580"/>
<dbReference type="EMBL" id="ATHJ01000094">
    <property type="protein sequence ID" value="EPR39003.1"/>
    <property type="molecule type" value="Genomic_DNA"/>
</dbReference>
<organism evidence="1 2">
    <name type="scientific">Desulfococcus multivorans DSM 2059</name>
    <dbReference type="NCBI Taxonomy" id="1121405"/>
    <lineage>
        <taxon>Bacteria</taxon>
        <taxon>Pseudomonadati</taxon>
        <taxon>Thermodesulfobacteriota</taxon>
        <taxon>Desulfobacteria</taxon>
        <taxon>Desulfobacterales</taxon>
        <taxon>Desulfococcaceae</taxon>
        <taxon>Desulfococcus</taxon>
    </lineage>
</organism>
<accession>S7V2X0</accession>
<dbReference type="AlphaFoldDB" id="S7V2X0"/>
<evidence type="ECO:0000313" key="1">
    <source>
        <dbReference type="EMBL" id="EPR39003.1"/>
    </source>
</evidence>
<dbReference type="eggNOG" id="ENOG5033AN0">
    <property type="taxonomic scope" value="Bacteria"/>
</dbReference>
<comment type="caution">
    <text evidence="1">The sequence shown here is derived from an EMBL/GenBank/DDBJ whole genome shotgun (WGS) entry which is preliminary data.</text>
</comment>
<sequence length="72" mass="8298">MEDPRPTLMINATVEITARALEAIVENAKQIAGCDEKGRYHVDTADKVGEMISRFLFEKDFESYVQQRENFM</sequence>
<name>S7V2X0_DESML</name>
<keyword evidence="2" id="KW-1185">Reference proteome</keyword>
<protein>
    <submittedName>
        <fullName evidence="1">Uncharacterized protein</fullName>
    </submittedName>
</protein>
<evidence type="ECO:0000313" key="2">
    <source>
        <dbReference type="Proteomes" id="UP000014977"/>
    </source>
</evidence>
<dbReference type="RefSeq" id="WP_020877075.1">
    <property type="nucleotide sequence ID" value="NZ_ATHJ01000094.1"/>
</dbReference>
<proteinExistence type="predicted"/>